<evidence type="ECO:0000313" key="15">
    <source>
        <dbReference type="Proteomes" id="UP001209878"/>
    </source>
</evidence>
<evidence type="ECO:0000256" key="1">
    <source>
        <dbReference type="ARBA" id="ARBA00004324"/>
    </source>
</evidence>
<sequence length="249" mass="27549">MAEIDELRSNLANYKVQLQQVEAALTTDPGNEELEKLRTDLQEVLQLTEELIASQNVDAASKLSGGASAASSSVADDEPVTEWKVGEKCQALYASNQQHYDAVIDEVLPDGTCTVTFDGYGNTEVTQVSLLRSREGESRKRGEEGGDEAGGAKKLNKTKKDQVVAQREYKRKKAQKKVQRMKALEEEREVEKNKWLSFNTKVFSKTSKGKVKKSIFATPDSVEGRVGVGTCGVSGRPMTSYVHQEKWKK</sequence>
<evidence type="ECO:0000256" key="11">
    <source>
        <dbReference type="SAM" id="Coils"/>
    </source>
</evidence>
<evidence type="ECO:0000256" key="12">
    <source>
        <dbReference type="SAM" id="MobiDB-lite"/>
    </source>
</evidence>
<dbReference type="GO" id="GO:0016607">
    <property type="term" value="C:nuclear speck"/>
    <property type="evidence" value="ECO:0007669"/>
    <property type="project" value="UniProtKB-SubCell"/>
</dbReference>
<keyword evidence="4" id="KW-0507">mRNA processing</keyword>
<protein>
    <recommendedName>
        <fullName evidence="9">Survival of motor neuron-related-splicing factor 30</fullName>
    </recommendedName>
    <alternativeName>
        <fullName evidence="10">Survival motor neuron domain-containing protein 1</fullName>
    </alternativeName>
</protein>
<keyword evidence="5" id="KW-0747">Spliceosome</keyword>
<evidence type="ECO:0000256" key="5">
    <source>
        <dbReference type="ARBA" id="ARBA00022728"/>
    </source>
</evidence>
<comment type="subcellular location">
    <subcellularLocation>
        <location evidence="1">Nucleus speckle</location>
    </subcellularLocation>
    <subcellularLocation>
        <location evidence="2">Nucleus</location>
        <location evidence="2">Cajal body</location>
    </subcellularLocation>
</comment>
<keyword evidence="6" id="KW-0508">mRNA splicing</keyword>
<gene>
    <name evidence="14" type="ORF">NP493_28g11001</name>
</gene>
<keyword evidence="15" id="KW-1185">Reference proteome</keyword>
<dbReference type="PANTHER" id="PTHR13681">
    <property type="entry name" value="SURVIVAL OF MOTOR NEURON-RELATED-SPLICING FACTOR 30-RELATED"/>
    <property type="match status" value="1"/>
</dbReference>
<dbReference type="GO" id="GO:0000381">
    <property type="term" value="P:regulation of alternative mRNA splicing, via spliceosome"/>
    <property type="evidence" value="ECO:0007669"/>
    <property type="project" value="TreeGrafter"/>
</dbReference>
<dbReference type="Pfam" id="PF06003">
    <property type="entry name" value="SMN_Tudor"/>
    <property type="match status" value="1"/>
</dbReference>
<evidence type="ECO:0000256" key="3">
    <source>
        <dbReference type="ARBA" id="ARBA00005371"/>
    </source>
</evidence>
<feature type="domain" description="Tudor" evidence="13">
    <location>
        <begin position="82"/>
        <end position="141"/>
    </location>
</feature>
<evidence type="ECO:0000256" key="4">
    <source>
        <dbReference type="ARBA" id="ARBA00022664"/>
    </source>
</evidence>
<evidence type="ECO:0000259" key="13">
    <source>
        <dbReference type="PROSITE" id="PS50304"/>
    </source>
</evidence>
<dbReference type="PANTHER" id="PTHR13681:SF26">
    <property type="entry name" value="SURVIVAL OF MOTOR NEURON-RELATED-SPLICING FACTOR 30"/>
    <property type="match status" value="1"/>
</dbReference>
<evidence type="ECO:0000256" key="6">
    <source>
        <dbReference type="ARBA" id="ARBA00023187"/>
    </source>
</evidence>
<dbReference type="GO" id="GO:0015030">
    <property type="term" value="C:Cajal body"/>
    <property type="evidence" value="ECO:0007669"/>
    <property type="project" value="UniProtKB-SubCell"/>
</dbReference>
<dbReference type="GO" id="GO:0008380">
    <property type="term" value="P:RNA splicing"/>
    <property type="evidence" value="ECO:0007669"/>
    <property type="project" value="UniProtKB-KW"/>
</dbReference>
<dbReference type="InterPro" id="IPR010304">
    <property type="entry name" value="SMN_Tudor"/>
</dbReference>
<dbReference type="AlphaFoldDB" id="A0AAD9PD68"/>
<dbReference type="GO" id="GO:0003723">
    <property type="term" value="F:RNA binding"/>
    <property type="evidence" value="ECO:0007669"/>
    <property type="project" value="InterPro"/>
</dbReference>
<keyword evidence="7" id="KW-0539">Nucleus</keyword>
<proteinExistence type="inferred from homology"/>
<dbReference type="PROSITE" id="PS50304">
    <property type="entry name" value="TUDOR"/>
    <property type="match status" value="1"/>
</dbReference>
<dbReference type="CDD" id="cd20399">
    <property type="entry name" value="Tudor_SPF30"/>
    <property type="match status" value="1"/>
</dbReference>
<dbReference type="GO" id="GO:0006397">
    <property type="term" value="P:mRNA processing"/>
    <property type="evidence" value="ECO:0007669"/>
    <property type="project" value="UniProtKB-KW"/>
</dbReference>
<keyword evidence="11" id="KW-0175">Coiled coil</keyword>
<comment type="function">
    <text evidence="8">Involved in spliceosome assembly.</text>
</comment>
<dbReference type="InterPro" id="IPR002999">
    <property type="entry name" value="Tudor"/>
</dbReference>
<comment type="similarity">
    <text evidence="3">Belongs to the SMN family.</text>
</comment>
<feature type="coiled-coil region" evidence="11">
    <location>
        <begin position="4"/>
        <end position="51"/>
    </location>
</feature>
<feature type="coiled-coil region" evidence="11">
    <location>
        <begin position="167"/>
        <end position="194"/>
    </location>
</feature>
<dbReference type="EMBL" id="JAODUO010000028">
    <property type="protein sequence ID" value="KAK2192558.1"/>
    <property type="molecule type" value="Genomic_DNA"/>
</dbReference>
<evidence type="ECO:0000256" key="9">
    <source>
        <dbReference type="ARBA" id="ARBA00041083"/>
    </source>
</evidence>
<comment type="caution">
    <text evidence="14">The sequence shown here is derived from an EMBL/GenBank/DDBJ whole genome shotgun (WGS) entry which is preliminary data.</text>
</comment>
<dbReference type="SUPFAM" id="SSF63748">
    <property type="entry name" value="Tudor/PWWP/MBT"/>
    <property type="match status" value="1"/>
</dbReference>
<evidence type="ECO:0000256" key="8">
    <source>
        <dbReference type="ARBA" id="ARBA00037618"/>
    </source>
</evidence>
<feature type="region of interest" description="Disordered" evidence="12">
    <location>
        <begin position="132"/>
        <end position="165"/>
    </location>
</feature>
<dbReference type="Proteomes" id="UP001209878">
    <property type="component" value="Unassembled WGS sequence"/>
</dbReference>
<evidence type="ECO:0000256" key="2">
    <source>
        <dbReference type="ARBA" id="ARBA00004408"/>
    </source>
</evidence>
<organism evidence="14 15">
    <name type="scientific">Ridgeia piscesae</name>
    <name type="common">Tubeworm</name>
    <dbReference type="NCBI Taxonomy" id="27915"/>
    <lineage>
        <taxon>Eukaryota</taxon>
        <taxon>Metazoa</taxon>
        <taxon>Spiralia</taxon>
        <taxon>Lophotrochozoa</taxon>
        <taxon>Annelida</taxon>
        <taxon>Polychaeta</taxon>
        <taxon>Sedentaria</taxon>
        <taxon>Canalipalpata</taxon>
        <taxon>Sabellida</taxon>
        <taxon>Siboglinidae</taxon>
        <taxon>Ridgeia</taxon>
    </lineage>
</organism>
<dbReference type="GO" id="GO:0005737">
    <property type="term" value="C:cytoplasm"/>
    <property type="evidence" value="ECO:0007669"/>
    <property type="project" value="InterPro"/>
</dbReference>
<feature type="compositionally biased region" description="Basic and acidic residues" evidence="12">
    <location>
        <begin position="132"/>
        <end position="144"/>
    </location>
</feature>
<accession>A0AAD9PD68</accession>
<evidence type="ECO:0000256" key="7">
    <source>
        <dbReference type="ARBA" id="ARBA00023242"/>
    </source>
</evidence>
<reference evidence="14" key="1">
    <citation type="journal article" date="2023" name="Mol. Biol. Evol.">
        <title>Third-Generation Sequencing Reveals the Adaptive Role of the Epigenome in Three Deep-Sea Polychaetes.</title>
        <authorList>
            <person name="Perez M."/>
            <person name="Aroh O."/>
            <person name="Sun Y."/>
            <person name="Lan Y."/>
            <person name="Juniper S.K."/>
            <person name="Young C.R."/>
            <person name="Angers B."/>
            <person name="Qian P.Y."/>
        </authorList>
    </citation>
    <scope>NUCLEOTIDE SEQUENCE</scope>
    <source>
        <strain evidence="14">R07B-5</strain>
    </source>
</reference>
<dbReference type="GO" id="GO:0071011">
    <property type="term" value="C:precatalytic spliceosome"/>
    <property type="evidence" value="ECO:0007669"/>
    <property type="project" value="TreeGrafter"/>
</dbReference>
<evidence type="ECO:0000313" key="14">
    <source>
        <dbReference type="EMBL" id="KAK2192558.1"/>
    </source>
</evidence>
<evidence type="ECO:0000256" key="10">
    <source>
        <dbReference type="ARBA" id="ARBA00042567"/>
    </source>
</evidence>
<dbReference type="SMART" id="SM00333">
    <property type="entry name" value="TUDOR"/>
    <property type="match status" value="1"/>
</dbReference>
<dbReference type="Gene3D" id="2.30.30.140">
    <property type="match status" value="1"/>
</dbReference>
<name>A0AAD9PD68_RIDPI</name>